<evidence type="ECO:0000256" key="7">
    <source>
        <dbReference type="RuleBase" id="RU003881"/>
    </source>
</evidence>
<gene>
    <name evidence="9" type="ORF">A3B10_00270</name>
</gene>
<protein>
    <recommendedName>
        <fullName evidence="6">Thioredoxin reductase</fullName>
        <ecNumber evidence="6">1.8.1.9</ecNumber>
    </recommendedName>
</protein>
<comment type="subunit">
    <text evidence="6">Homodimer.</text>
</comment>
<keyword evidence="7" id="KW-0521">NADP</keyword>
<comment type="cofactor">
    <cofactor evidence="7">
        <name>FAD</name>
        <dbReference type="ChEBI" id="CHEBI:57692"/>
    </cofactor>
    <text evidence="7">Binds 1 FAD per subunit.</text>
</comment>
<dbReference type="PRINTS" id="PR00469">
    <property type="entry name" value="PNDRDTASEII"/>
</dbReference>
<evidence type="ECO:0000256" key="2">
    <source>
        <dbReference type="ARBA" id="ARBA00022827"/>
    </source>
</evidence>
<comment type="caution">
    <text evidence="9">The sequence shown here is derived from an EMBL/GenBank/DDBJ whole genome shotgun (WGS) entry which is preliminary data.</text>
</comment>
<dbReference type="PRINTS" id="PR00368">
    <property type="entry name" value="FADPNR"/>
</dbReference>
<dbReference type="PANTHER" id="PTHR48105">
    <property type="entry name" value="THIOREDOXIN REDUCTASE 1-RELATED-RELATED"/>
    <property type="match status" value="1"/>
</dbReference>
<evidence type="ECO:0000313" key="9">
    <source>
        <dbReference type="EMBL" id="OGE94582.1"/>
    </source>
</evidence>
<dbReference type="NCBIfam" id="TIGR01292">
    <property type="entry name" value="TRX_reduct"/>
    <property type="match status" value="1"/>
</dbReference>
<keyword evidence="1 6" id="KW-0285">Flavoprotein</keyword>
<organism evidence="9 10">
    <name type="scientific">Candidatus Doudnabacteria bacterium RIFCSPLOWO2_01_FULL_44_21</name>
    <dbReference type="NCBI Taxonomy" id="1817841"/>
    <lineage>
        <taxon>Bacteria</taxon>
        <taxon>Candidatus Doudnaibacteriota</taxon>
    </lineage>
</organism>
<keyword evidence="2 6" id="KW-0274">FAD</keyword>
<dbReference type="InterPro" id="IPR036188">
    <property type="entry name" value="FAD/NAD-bd_sf"/>
</dbReference>
<dbReference type="InterPro" id="IPR008255">
    <property type="entry name" value="Pyr_nucl-diS_OxRdtase_2_AS"/>
</dbReference>
<dbReference type="InterPro" id="IPR050097">
    <property type="entry name" value="Ferredoxin-NADP_redctase_2"/>
</dbReference>
<evidence type="ECO:0000313" key="10">
    <source>
        <dbReference type="Proteomes" id="UP000177281"/>
    </source>
</evidence>
<dbReference type="STRING" id="1817841.A3B10_00270"/>
<dbReference type="GO" id="GO:0005737">
    <property type="term" value="C:cytoplasm"/>
    <property type="evidence" value="ECO:0007669"/>
    <property type="project" value="InterPro"/>
</dbReference>
<evidence type="ECO:0000259" key="8">
    <source>
        <dbReference type="Pfam" id="PF07992"/>
    </source>
</evidence>
<accession>A0A1F5PY04</accession>
<dbReference type="InterPro" id="IPR023753">
    <property type="entry name" value="FAD/NAD-binding_dom"/>
</dbReference>
<keyword evidence="4" id="KW-1015">Disulfide bond</keyword>
<dbReference type="AlphaFoldDB" id="A0A1F5PY04"/>
<evidence type="ECO:0000256" key="6">
    <source>
        <dbReference type="RuleBase" id="RU003880"/>
    </source>
</evidence>
<evidence type="ECO:0000256" key="3">
    <source>
        <dbReference type="ARBA" id="ARBA00023002"/>
    </source>
</evidence>
<dbReference type="PROSITE" id="PS00573">
    <property type="entry name" value="PYRIDINE_REDOX_2"/>
    <property type="match status" value="1"/>
</dbReference>
<feature type="domain" description="FAD/NAD(P)-binding" evidence="8">
    <location>
        <begin position="5"/>
        <end position="291"/>
    </location>
</feature>
<dbReference type="Gene3D" id="3.50.50.60">
    <property type="entry name" value="FAD/NAD(P)-binding domain"/>
    <property type="match status" value="2"/>
</dbReference>
<sequence>MELHKVIIIGSGPAGLTAGIYAARADLKPLVLAGLNFGGQLMLTTEVENFPGFHKGIQGPELMQNFIAQTERFGGIIKYEDVTKVDFSKKPFKVWTAEAEYSTESVIIATGASSMWLGLPSEDKFRGHGISACATCDGFFFKNKEIVVVGGGDAAMEEASYLTKFAKHVTVIHRSDKLRASKIMQDRALANPKIRIEYNKVVEEFLGNDHLTGVKVKDLASNKSEERAIDGVFIAIGHKPNTEIFQGQIELDVKGYIVPKDGTKTSIDGVFVGGDVRDYRYRQAVTAAGMGCMAAMDAEKYLHLDQG</sequence>
<keyword evidence="5 6" id="KW-0676">Redox-active center</keyword>
<dbReference type="SUPFAM" id="SSF51905">
    <property type="entry name" value="FAD/NAD(P)-binding domain"/>
    <property type="match status" value="1"/>
</dbReference>
<name>A0A1F5PY04_9BACT</name>
<dbReference type="Proteomes" id="UP000177281">
    <property type="component" value="Unassembled WGS sequence"/>
</dbReference>
<dbReference type="InterPro" id="IPR005982">
    <property type="entry name" value="Thioredox_Rdtase"/>
</dbReference>
<dbReference type="GO" id="GO:0004791">
    <property type="term" value="F:thioredoxin-disulfide reductase (NADPH) activity"/>
    <property type="evidence" value="ECO:0007669"/>
    <property type="project" value="UniProtKB-UniRule"/>
</dbReference>
<proteinExistence type="inferred from homology"/>
<evidence type="ECO:0000256" key="4">
    <source>
        <dbReference type="ARBA" id="ARBA00023157"/>
    </source>
</evidence>
<keyword evidence="3 6" id="KW-0560">Oxidoreductase</keyword>
<evidence type="ECO:0000256" key="1">
    <source>
        <dbReference type="ARBA" id="ARBA00022630"/>
    </source>
</evidence>
<reference evidence="9 10" key="1">
    <citation type="journal article" date="2016" name="Nat. Commun.">
        <title>Thousands of microbial genomes shed light on interconnected biogeochemical processes in an aquifer system.</title>
        <authorList>
            <person name="Anantharaman K."/>
            <person name="Brown C.T."/>
            <person name="Hug L.A."/>
            <person name="Sharon I."/>
            <person name="Castelle C.J."/>
            <person name="Probst A.J."/>
            <person name="Thomas B.C."/>
            <person name="Singh A."/>
            <person name="Wilkins M.J."/>
            <person name="Karaoz U."/>
            <person name="Brodie E.L."/>
            <person name="Williams K.H."/>
            <person name="Hubbard S.S."/>
            <person name="Banfield J.F."/>
        </authorList>
    </citation>
    <scope>NUCLEOTIDE SEQUENCE [LARGE SCALE GENOMIC DNA]</scope>
</reference>
<dbReference type="EMBL" id="MFFB01000013">
    <property type="protein sequence ID" value="OGE94582.1"/>
    <property type="molecule type" value="Genomic_DNA"/>
</dbReference>
<evidence type="ECO:0000256" key="5">
    <source>
        <dbReference type="ARBA" id="ARBA00023284"/>
    </source>
</evidence>
<dbReference type="Pfam" id="PF07992">
    <property type="entry name" value="Pyr_redox_2"/>
    <property type="match status" value="1"/>
</dbReference>
<dbReference type="GO" id="GO:0019430">
    <property type="term" value="P:removal of superoxide radicals"/>
    <property type="evidence" value="ECO:0007669"/>
    <property type="project" value="UniProtKB-UniRule"/>
</dbReference>
<dbReference type="EC" id="1.8.1.9" evidence="6"/>
<comment type="catalytic activity">
    <reaction evidence="6">
        <text>[thioredoxin]-dithiol + NADP(+) = [thioredoxin]-disulfide + NADPH + H(+)</text>
        <dbReference type="Rhea" id="RHEA:20345"/>
        <dbReference type="Rhea" id="RHEA-COMP:10698"/>
        <dbReference type="Rhea" id="RHEA-COMP:10700"/>
        <dbReference type="ChEBI" id="CHEBI:15378"/>
        <dbReference type="ChEBI" id="CHEBI:29950"/>
        <dbReference type="ChEBI" id="CHEBI:50058"/>
        <dbReference type="ChEBI" id="CHEBI:57783"/>
        <dbReference type="ChEBI" id="CHEBI:58349"/>
        <dbReference type="EC" id="1.8.1.9"/>
    </reaction>
</comment>
<comment type="similarity">
    <text evidence="6">Belongs to the class-II pyridine nucleotide-disulfide oxidoreductase family.</text>
</comment>